<accession>A0ABQ0GSL4</accession>
<dbReference type="Proteomes" id="UP001628179">
    <property type="component" value="Unassembled WGS sequence"/>
</dbReference>
<feature type="region of interest" description="Disordered" evidence="1">
    <location>
        <begin position="217"/>
        <end position="353"/>
    </location>
</feature>
<evidence type="ECO:0000256" key="1">
    <source>
        <dbReference type="SAM" id="MobiDB-lite"/>
    </source>
</evidence>
<feature type="compositionally biased region" description="Polar residues" evidence="1">
    <location>
        <begin position="259"/>
        <end position="280"/>
    </location>
</feature>
<keyword evidence="3" id="KW-1185">Reference proteome</keyword>
<name>A0ABQ0GSL4_9PEZI</name>
<feature type="compositionally biased region" description="Low complexity" evidence="1">
    <location>
        <begin position="159"/>
        <end position="174"/>
    </location>
</feature>
<evidence type="ECO:0000313" key="2">
    <source>
        <dbReference type="EMBL" id="GAB1320725.1"/>
    </source>
</evidence>
<feature type="compositionally biased region" description="Polar residues" evidence="1">
    <location>
        <begin position="73"/>
        <end position="84"/>
    </location>
</feature>
<feature type="compositionally biased region" description="Pro residues" evidence="1">
    <location>
        <begin position="147"/>
        <end position="157"/>
    </location>
</feature>
<protein>
    <submittedName>
        <fullName evidence="2">Uncharacterized protein</fullName>
    </submittedName>
</protein>
<feature type="region of interest" description="Disordered" evidence="1">
    <location>
        <begin position="1"/>
        <end position="202"/>
    </location>
</feature>
<feature type="compositionally biased region" description="Basic and acidic residues" evidence="1">
    <location>
        <begin position="1"/>
        <end position="19"/>
    </location>
</feature>
<feature type="compositionally biased region" description="Polar residues" evidence="1">
    <location>
        <begin position="318"/>
        <end position="329"/>
    </location>
</feature>
<feature type="compositionally biased region" description="Pro residues" evidence="1">
    <location>
        <begin position="86"/>
        <end position="101"/>
    </location>
</feature>
<evidence type="ECO:0000313" key="3">
    <source>
        <dbReference type="Proteomes" id="UP001628179"/>
    </source>
</evidence>
<organism evidence="2 3">
    <name type="scientific">Madurella fahalii</name>
    <dbReference type="NCBI Taxonomy" id="1157608"/>
    <lineage>
        <taxon>Eukaryota</taxon>
        <taxon>Fungi</taxon>
        <taxon>Dikarya</taxon>
        <taxon>Ascomycota</taxon>
        <taxon>Pezizomycotina</taxon>
        <taxon>Sordariomycetes</taxon>
        <taxon>Sordariomycetidae</taxon>
        <taxon>Sordariales</taxon>
        <taxon>Sordariales incertae sedis</taxon>
        <taxon>Madurella</taxon>
    </lineage>
</organism>
<sequence>MSGYKDILKHGWHPEKEGTTLKGQMKSLVGRGDNTRRTSSHTAAPLSSLRDPSTFAPPPKRYTNTTGSGGVSPANSSSPVSQTGPTAPPAPASEEPAPPTKPWRLDTTGLSTAHLPLPPVRRDGADGRSPPPPPYTPSSATGASSRPRPPNLPPRLPPRSDSASPTTTSPTAAPVLPTRAAVSSSALPPTKPRTAASGADQGFLNQTAVNRLGAAGISVPGLGIGSGLGSGPPAPPPATPGRTVTGSVPSSGVGMAHRSNPNLSELQSRFSQLKTSSSPSPGIPTLRAAATSTATAVAKKKPPPPPPPPSKKKPSIISHGQTKQRPTGLSSGSGSDADDGAPPPIPIATRPQF</sequence>
<gene>
    <name evidence="2" type="ORF">MFIFM68171_10935</name>
</gene>
<dbReference type="EMBL" id="BAAFSV010000006">
    <property type="protein sequence ID" value="GAB1320725.1"/>
    <property type="molecule type" value="Genomic_DNA"/>
</dbReference>
<comment type="caution">
    <text evidence="2">The sequence shown here is derived from an EMBL/GenBank/DDBJ whole genome shotgun (WGS) entry which is preliminary data.</text>
</comment>
<dbReference type="RefSeq" id="XP_070922455.1">
    <property type="nucleotide sequence ID" value="XM_071066354.1"/>
</dbReference>
<proteinExistence type="predicted"/>
<dbReference type="GeneID" id="98181677"/>
<feature type="compositionally biased region" description="Low complexity" evidence="1">
    <location>
        <begin position="288"/>
        <end position="297"/>
    </location>
</feature>
<feature type="compositionally biased region" description="Low complexity" evidence="1">
    <location>
        <begin position="137"/>
        <end position="146"/>
    </location>
</feature>
<reference evidence="2 3" key="1">
    <citation type="submission" date="2024-09" db="EMBL/GenBank/DDBJ databases">
        <title>Itraconazole resistance in Madurella fahalii resulting from another homologue of gene encoding cytochrome P450 14-alpha sterol demethylase (CYP51).</title>
        <authorList>
            <person name="Yoshioka I."/>
            <person name="Fahal A.H."/>
            <person name="Kaneko S."/>
            <person name="Yaguchi T."/>
        </authorList>
    </citation>
    <scope>NUCLEOTIDE SEQUENCE [LARGE SCALE GENOMIC DNA]</scope>
    <source>
        <strain evidence="2 3">IFM 68171</strain>
    </source>
</reference>